<reference evidence="1" key="1">
    <citation type="submission" date="2015-01" db="EMBL/GenBank/DDBJ databases">
        <title>The Genome Sequence of Cladophialophora bantiana CBS 173.52.</title>
        <authorList>
            <consortium name="The Broad Institute Genomics Platform"/>
            <person name="Cuomo C."/>
            <person name="de Hoog S."/>
            <person name="Gorbushina A."/>
            <person name="Stielow B."/>
            <person name="Teixiera M."/>
            <person name="Abouelleil A."/>
            <person name="Chapman S.B."/>
            <person name="Priest M."/>
            <person name="Young S.K."/>
            <person name="Wortman J."/>
            <person name="Nusbaum C."/>
            <person name="Birren B."/>
        </authorList>
    </citation>
    <scope>NUCLEOTIDE SEQUENCE [LARGE SCALE GENOMIC DNA]</scope>
    <source>
        <strain evidence="1">CBS 173.52</strain>
    </source>
</reference>
<proteinExistence type="predicted"/>
<dbReference type="GeneID" id="27695283"/>
<dbReference type="HOGENOM" id="CLU_1885531_0_0_1"/>
<protein>
    <submittedName>
        <fullName evidence="1">Uncharacterized protein</fullName>
    </submittedName>
</protein>
<sequence length="135" mass="13836">MPTDSYSASCSNAFSMISSCAAETSGFTSLDDGGQASCLCYSGATYDPGPFDQLQMYQAAAGLCTRVGNVRSATATISITEPPAPAPTTSIPVATHTLPSVTTSAPSTSIPAASGASSRQNVPTGWLLLQLLWFF</sequence>
<organism evidence="1 2">
    <name type="scientific">Cladophialophora bantiana (strain ATCC 10958 / CBS 173.52 / CDC B-1940 / NIH 8579)</name>
    <name type="common">Xylohypha bantiana</name>
    <dbReference type="NCBI Taxonomy" id="1442370"/>
    <lineage>
        <taxon>Eukaryota</taxon>
        <taxon>Fungi</taxon>
        <taxon>Dikarya</taxon>
        <taxon>Ascomycota</taxon>
        <taxon>Pezizomycotina</taxon>
        <taxon>Eurotiomycetes</taxon>
        <taxon>Chaetothyriomycetidae</taxon>
        <taxon>Chaetothyriales</taxon>
        <taxon>Herpotrichiellaceae</taxon>
        <taxon>Cladophialophora</taxon>
    </lineage>
</organism>
<accession>A0A0D2IJP3</accession>
<evidence type="ECO:0000313" key="1">
    <source>
        <dbReference type="EMBL" id="KIW96964.1"/>
    </source>
</evidence>
<dbReference type="RefSeq" id="XP_016623633.1">
    <property type="nucleotide sequence ID" value="XM_016760112.1"/>
</dbReference>
<keyword evidence="2" id="KW-1185">Reference proteome</keyword>
<dbReference type="Proteomes" id="UP000053789">
    <property type="component" value="Unassembled WGS sequence"/>
</dbReference>
<name>A0A0D2IJP3_CLAB1</name>
<dbReference type="VEuPathDB" id="FungiDB:Z519_02355"/>
<dbReference type="EMBL" id="KN846982">
    <property type="protein sequence ID" value="KIW96964.1"/>
    <property type="molecule type" value="Genomic_DNA"/>
</dbReference>
<evidence type="ECO:0000313" key="2">
    <source>
        <dbReference type="Proteomes" id="UP000053789"/>
    </source>
</evidence>
<dbReference type="OrthoDB" id="4153189at2759"/>
<dbReference type="AlphaFoldDB" id="A0A0D2IJP3"/>
<gene>
    <name evidence="1" type="ORF">Z519_02355</name>
</gene>